<gene>
    <name evidence="1" type="ORF">XENORESO_010239</name>
</gene>
<dbReference type="EMBL" id="JAHRIM010020338">
    <property type="protein sequence ID" value="MEQ2262402.1"/>
    <property type="molecule type" value="Genomic_DNA"/>
</dbReference>
<evidence type="ECO:0000313" key="1">
    <source>
        <dbReference type="EMBL" id="MEQ2262402.1"/>
    </source>
</evidence>
<keyword evidence="2" id="KW-1185">Reference proteome</keyword>
<name>A0ABV0W1P5_9TELE</name>
<sequence>MFLDDCRPSDELFSVFCQSTRFLFKMPWYFIKFMMVSCTQASGGETGPQLQRSSTTLDSMSYLPCINPSFHTWSACCKRFTFYININKTLAVFLKQYGHDRF</sequence>
<organism evidence="1 2">
    <name type="scientific">Xenotaenia resolanae</name>
    <dbReference type="NCBI Taxonomy" id="208358"/>
    <lineage>
        <taxon>Eukaryota</taxon>
        <taxon>Metazoa</taxon>
        <taxon>Chordata</taxon>
        <taxon>Craniata</taxon>
        <taxon>Vertebrata</taxon>
        <taxon>Euteleostomi</taxon>
        <taxon>Actinopterygii</taxon>
        <taxon>Neopterygii</taxon>
        <taxon>Teleostei</taxon>
        <taxon>Neoteleostei</taxon>
        <taxon>Acanthomorphata</taxon>
        <taxon>Ovalentaria</taxon>
        <taxon>Atherinomorphae</taxon>
        <taxon>Cyprinodontiformes</taxon>
        <taxon>Goodeidae</taxon>
        <taxon>Xenotaenia</taxon>
    </lineage>
</organism>
<comment type="caution">
    <text evidence="1">The sequence shown here is derived from an EMBL/GenBank/DDBJ whole genome shotgun (WGS) entry which is preliminary data.</text>
</comment>
<accession>A0ABV0W1P5</accession>
<evidence type="ECO:0000313" key="2">
    <source>
        <dbReference type="Proteomes" id="UP001444071"/>
    </source>
</evidence>
<reference evidence="1 2" key="1">
    <citation type="submission" date="2021-06" db="EMBL/GenBank/DDBJ databases">
        <authorList>
            <person name="Palmer J.M."/>
        </authorList>
    </citation>
    <scope>NUCLEOTIDE SEQUENCE [LARGE SCALE GENOMIC DNA]</scope>
    <source>
        <strain evidence="1 2">XR_2019</strain>
        <tissue evidence="1">Muscle</tissue>
    </source>
</reference>
<proteinExistence type="predicted"/>
<protein>
    <submittedName>
        <fullName evidence="1">Uncharacterized protein</fullName>
    </submittedName>
</protein>
<dbReference type="Proteomes" id="UP001444071">
    <property type="component" value="Unassembled WGS sequence"/>
</dbReference>